<reference evidence="2" key="1">
    <citation type="journal article" date="2020" name="Stud. Mycol.">
        <title>101 Dothideomycetes genomes: a test case for predicting lifestyles and emergence of pathogens.</title>
        <authorList>
            <person name="Haridas S."/>
            <person name="Albert R."/>
            <person name="Binder M."/>
            <person name="Bloem J."/>
            <person name="Labutti K."/>
            <person name="Salamov A."/>
            <person name="Andreopoulos B."/>
            <person name="Baker S."/>
            <person name="Barry K."/>
            <person name="Bills G."/>
            <person name="Bluhm B."/>
            <person name="Cannon C."/>
            <person name="Castanera R."/>
            <person name="Culley D."/>
            <person name="Daum C."/>
            <person name="Ezra D."/>
            <person name="Gonzalez J."/>
            <person name="Henrissat B."/>
            <person name="Kuo A."/>
            <person name="Liang C."/>
            <person name="Lipzen A."/>
            <person name="Lutzoni F."/>
            <person name="Magnuson J."/>
            <person name="Mondo S."/>
            <person name="Nolan M."/>
            <person name="Ohm R."/>
            <person name="Pangilinan J."/>
            <person name="Park H.-J."/>
            <person name="Ramirez L."/>
            <person name="Alfaro M."/>
            <person name="Sun H."/>
            <person name="Tritt A."/>
            <person name="Yoshinaga Y."/>
            <person name="Zwiers L.-H."/>
            <person name="Turgeon B."/>
            <person name="Goodwin S."/>
            <person name="Spatafora J."/>
            <person name="Crous P."/>
            <person name="Grigoriev I."/>
        </authorList>
    </citation>
    <scope>NUCLEOTIDE SEQUENCE</scope>
    <source>
        <strain evidence="2">Tuck. ex Michener</strain>
    </source>
</reference>
<organism evidence="2 3">
    <name type="scientific">Viridothelium virens</name>
    <name type="common">Speckled blister lichen</name>
    <name type="synonym">Trypethelium virens</name>
    <dbReference type="NCBI Taxonomy" id="1048519"/>
    <lineage>
        <taxon>Eukaryota</taxon>
        <taxon>Fungi</taxon>
        <taxon>Dikarya</taxon>
        <taxon>Ascomycota</taxon>
        <taxon>Pezizomycotina</taxon>
        <taxon>Dothideomycetes</taxon>
        <taxon>Dothideomycetes incertae sedis</taxon>
        <taxon>Trypetheliales</taxon>
        <taxon>Trypetheliaceae</taxon>
        <taxon>Viridothelium</taxon>
    </lineage>
</organism>
<dbReference type="Pfam" id="PF08613">
    <property type="entry name" value="Cyclin"/>
    <property type="match status" value="1"/>
</dbReference>
<dbReference type="GO" id="GO:0016538">
    <property type="term" value="F:cyclin-dependent protein serine/threonine kinase regulator activity"/>
    <property type="evidence" value="ECO:0007669"/>
    <property type="project" value="TreeGrafter"/>
</dbReference>
<dbReference type="PANTHER" id="PTHR15615">
    <property type="match status" value="1"/>
</dbReference>
<dbReference type="Proteomes" id="UP000800092">
    <property type="component" value="Unassembled WGS sequence"/>
</dbReference>
<dbReference type="AlphaFoldDB" id="A0A6A6HJ69"/>
<feature type="compositionally biased region" description="Polar residues" evidence="1">
    <location>
        <begin position="277"/>
        <end position="297"/>
    </location>
</feature>
<feature type="region of interest" description="Disordered" evidence="1">
    <location>
        <begin position="556"/>
        <end position="583"/>
    </location>
</feature>
<evidence type="ECO:0000313" key="3">
    <source>
        <dbReference type="Proteomes" id="UP000800092"/>
    </source>
</evidence>
<protein>
    <recommendedName>
        <fullName evidence="4">Cyclin N-terminal domain-containing protein</fullName>
    </recommendedName>
</protein>
<feature type="region of interest" description="Disordered" evidence="1">
    <location>
        <begin position="516"/>
        <end position="544"/>
    </location>
</feature>
<dbReference type="EMBL" id="ML991778">
    <property type="protein sequence ID" value="KAF2237869.1"/>
    <property type="molecule type" value="Genomic_DNA"/>
</dbReference>
<feature type="region of interest" description="Disordered" evidence="1">
    <location>
        <begin position="206"/>
        <end position="298"/>
    </location>
</feature>
<dbReference type="OrthoDB" id="286814at2759"/>
<dbReference type="GO" id="GO:0005634">
    <property type="term" value="C:nucleus"/>
    <property type="evidence" value="ECO:0007669"/>
    <property type="project" value="TreeGrafter"/>
</dbReference>
<dbReference type="PANTHER" id="PTHR15615:SF36">
    <property type="entry name" value="PHO85 CYCLIN-5"/>
    <property type="match status" value="1"/>
</dbReference>
<keyword evidence="3" id="KW-1185">Reference proteome</keyword>
<proteinExistence type="predicted"/>
<sequence>MVEVIWPLSVVPCRSESGSGRGVLPLRTFIQETLRRSRTSYSTLQVALYYLILIKPYVPKCDFTMEQPGDNESFRALQCGRRMFLASLILASKYLQDRNFSARAWSKISGLKTHEINTNEMTFLTAISWSLHIPDGIFERWTEIVLKYTPLSQSQQSPCAPAARTCSSWKSIVLRLTPKLDTIDMPTSSPTSPSYSWVNSGMRNLHLPSTPTPTSEVFKSTSQEGTPTPCGSKALPEDRLKKQPSISNLTPARFLEPKPDMPPPTPCLARMGPLPTPQMTPSSAASNTPAVSVSSCPASRRPSMVSAMAQVQNACLARTTVDQWIAPAPQPMKNSSCGLEQYSLSRRSSVARSTSSGSSPESMISDVTSRSSRASSISSVSSVPNWAPTCKLARLATCRNAKLPIPGQAHGSNVKDSCNNVSIIDTDLARPEAIISEEALAQSPDSLDCLSLSQPATAIKMPLRKKPRKRGRSSTEFTLQQNVRDLLSATPSMYAAQNSEPVVPDEDSSFVANENGQVRGTSRAVQSPHANRRPRLPVEKDGAGKKRACCCAEQERRGRSGSRGRTTAGLPVVEGPGMWEGVL</sequence>
<feature type="compositionally biased region" description="Polar residues" evidence="1">
    <location>
        <begin position="516"/>
        <end position="529"/>
    </location>
</feature>
<evidence type="ECO:0000313" key="2">
    <source>
        <dbReference type="EMBL" id="KAF2237869.1"/>
    </source>
</evidence>
<dbReference type="GO" id="GO:0019901">
    <property type="term" value="F:protein kinase binding"/>
    <property type="evidence" value="ECO:0007669"/>
    <property type="project" value="InterPro"/>
</dbReference>
<dbReference type="CDD" id="cd20557">
    <property type="entry name" value="CYCLIN_ScPCL1-like"/>
    <property type="match status" value="1"/>
</dbReference>
<feature type="compositionally biased region" description="Polar residues" evidence="1">
    <location>
        <begin position="206"/>
        <end position="226"/>
    </location>
</feature>
<accession>A0A6A6HJ69</accession>
<evidence type="ECO:0008006" key="4">
    <source>
        <dbReference type="Google" id="ProtNLM"/>
    </source>
</evidence>
<dbReference type="GO" id="GO:0000307">
    <property type="term" value="C:cyclin-dependent protein kinase holoenzyme complex"/>
    <property type="evidence" value="ECO:0007669"/>
    <property type="project" value="TreeGrafter"/>
</dbReference>
<gene>
    <name evidence="2" type="ORF">EV356DRAFT_441098</name>
</gene>
<feature type="region of interest" description="Disordered" evidence="1">
    <location>
        <begin position="348"/>
        <end position="383"/>
    </location>
</feature>
<name>A0A6A6HJ69_VIRVR</name>
<evidence type="ECO:0000256" key="1">
    <source>
        <dbReference type="SAM" id="MobiDB-lite"/>
    </source>
</evidence>
<dbReference type="InterPro" id="IPR013922">
    <property type="entry name" value="Cyclin_PHO80-like"/>
</dbReference>
<dbReference type="Gene3D" id="1.10.472.10">
    <property type="entry name" value="Cyclin-like"/>
    <property type="match status" value="1"/>
</dbReference>